<dbReference type="InterPro" id="IPR011990">
    <property type="entry name" value="TPR-like_helical_dom_sf"/>
</dbReference>
<protein>
    <submittedName>
        <fullName evidence="1">SEC-C motif-containing protein</fullName>
    </submittedName>
</protein>
<dbReference type="Pfam" id="PF02810">
    <property type="entry name" value="SEC-C"/>
    <property type="match status" value="1"/>
</dbReference>
<comment type="caution">
    <text evidence="1">The sequence shown here is derived from an EMBL/GenBank/DDBJ whole genome shotgun (WGS) entry which is preliminary data.</text>
</comment>
<keyword evidence="2" id="KW-1185">Reference proteome</keyword>
<dbReference type="Gene3D" id="3.10.450.50">
    <property type="match status" value="1"/>
</dbReference>
<dbReference type="Gene3D" id="1.25.40.10">
    <property type="entry name" value="Tetratricopeptide repeat domain"/>
    <property type="match status" value="1"/>
</dbReference>
<dbReference type="Proteomes" id="UP000249341">
    <property type="component" value="Unassembled WGS sequence"/>
</dbReference>
<name>A0A327ZH90_9ACTN</name>
<dbReference type="SUPFAM" id="SSF48452">
    <property type="entry name" value="TPR-like"/>
    <property type="match status" value="1"/>
</dbReference>
<evidence type="ECO:0000313" key="1">
    <source>
        <dbReference type="EMBL" id="RAK40143.1"/>
    </source>
</evidence>
<dbReference type="SUPFAM" id="SSF103642">
    <property type="entry name" value="Sec-C motif"/>
    <property type="match status" value="1"/>
</dbReference>
<organism evidence="1 2">
    <name type="scientific">Actinoplanes lutulentus</name>
    <dbReference type="NCBI Taxonomy" id="1287878"/>
    <lineage>
        <taxon>Bacteria</taxon>
        <taxon>Bacillati</taxon>
        <taxon>Actinomycetota</taxon>
        <taxon>Actinomycetes</taxon>
        <taxon>Micromonosporales</taxon>
        <taxon>Micromonosporaceae</taxon>
        <taxon>Actinoplanes</taxon>
    </lineage>
</organism>
<dbReference type="AlphaFoldDB" id="A0A327ZH90"/>
<evidence type="ECO:0000313" key="2">
    <source>
        <dbReference type="Proteomes" id="UP000249341"/>
    </source>
</evidence>
<sequence length="303" mass="33234">MIGYDALRGGDPRAAVTELLAAVDQQGLADPADTGYALMLAAELTEKQGELPPALALVDRAIEVYRQVEDAAGGFARARRGELLSRLGREDEAMAAFTALRPKLVRDPEAASYLGEALEECGQGEIAEQWLTAALTTVLDRPDTALNQRLTGSLLQSRRRIRRDLELPADEYDDVVDRKRAQPGQGVMFWPHAEFDKVLLRWPAFADVYGHTWDAHRADLEKALTLWTESGQSGFRLYAGTADGLAEYVGRHGGDPGDTEVRAGYARQLEGHGPAAVWPPGRNDACWCDSGAKYKRCCLPRSR</sequence>
<dbReference type="InterPro" id="IPR004027">
    <property type="entry name" value="SEC_C_motif"/>
</dbReference>
<reference evidence="1 2" key="1">
    <citation type="submission" date="2018-06" db="EMBL/GenBank/DDBJ databases">
        <title>Genomic Encyclopedia of Type Strains, Phase III (KMG-III): the genomes of soil and plant-associated and newly described type strains.</title>
        <authorList>
            <person name="Whitman W."/>
        </authorList>
    </citation>
    <scope>NUCLEOTIDE SEQUENCE [LARGE SCALE GENOMIC DNA]</scope>
    <source>
        <strain evidence="1 2">CGMCC 4.7090</strain>
    </source>
</reference>
<accession>A0A327ZH90</accession>
<gene>
    <name evidence="1" type="ORF">B0I29_103170</name>
</gene>
<dbReference type="EMBL" id="QLMJ01000003">
    <property type="protein sequence ID" value="RAK40143.1"/>
    <property type="molecule type" value="Genomic_DNA"/>
</dbReference>
<proteinExistence type="predicted"/>